<reference evidence="1 2" key="1">
    <citation type="submission" date="2024-09" db="EMBL/GenBank/DDBJ databases">
        <authorList>
            <person name="D'Angelo T."/>
        </authorList>
    </citation>
    <scope>NUCLEOTIDE SEQUENCE [LARGE SCALE GENOMIC DNA]</scope>
    <source>
        <strain evidence="1">SAG AM-320-E07</strain>
    </source>
</reference>
<dbReference type="SUPFAM" id="SSF75011">
    <property type="entry name" value="3-carboxy-cis,cis-mucoante lactonizing enzyme"/>
    <property type="match status" value="1"/>
</dbReference>
<comment type="caution">
    <text evidence="1">The sequence shown here is derived from an EMBL/GenBank/DDBJ whole genome shotgun (WGS) entry which is preliminary data.</text>
</comment>
<evidence type="ECO:0000313" key="2">
    <source>
        <dbReference type="Proteomes" id="UP001593833"/>
    </source>
</evidence>
<dbReference type="InterPro" id="IPR011659">
    <property type="entry name" value="WD40"/>
</dbReference>
<keyword evidence="2" id="KW-1185">Reference proteome</keyword>
<gene>
    <name evidence="1" type="ORF">ACFL6M_05655</name>
</gene>
<protein>
    <recommendedName>
        <fullName evidence="3">Tetratricopeptide repeat protein</fullName>
    </recommendedName>
</protein>
<accession>A0ABV6YL62</accession>
<name>A0ABV6YL62_UNCEI</name>
<sequence length="336" mass="37126">MCRPSSLFGMVYLAVSLALIFLPIATVSGQDTPEKQSAADLFEQTLAAEGLDAALVRLNEALADTTEPYAIDGRELIIGLPARLVLRHQRVEALELVKAMQPIFGDNPRCWLELGNAHLRCANTREAREALTRARDLSGNRADLVWMVEHLDSLVANAKLQAEREDKLVPGEPTGLTGPYLGQSPPGRTPKVFAPGIVSTTAHEYHISFAPDGREIYFSRGGAGTLVTRWGDNGWTVPEKISFIDENHLTEEANLTPNNRAIIFCGRSDMRNERELYRAERTPDGWSDPVQLFPGMYATSTLDGTIYYTAHGEGRDYGVIVKRRWTGDGYGEPEIV</sequence>
<evidence type="ECO:0000313" key="1">
    <source>
        <dbReference type="EMBL" id="MFC1573067.1"/>
    </source>
</evidence>
<dbReference type="Pfam" id="PF07676">
    <property type="entry name" value="PD40"/>
    <property type="match status" value="1"/>
</dbReference>
<organism evidence="1 2">
    <name type="scientific">Eiseniibacteriota bacterium</name>
    <dbReference type="NCBI Taxonomy" id="2212470"/>
    <lineage>
        <taxon>Bacteria</taxon>
        <taxon>Candidatus Eiseniibacteriota</taxon>
    </lineage>
</organism>
<feature type="non-terminal residue" evidence="1">
    <location>
        <position position="336"/>
    </location>
</feature>
<proteinExistence type="predicted"/>
<dbReference type="Proteomes" id="UP001593833">
    <property type="component" value="Unassembled WGS sequence"/>
</dbReference>
<dbReference type="EMBL" id="JBHPKH010000069">
    <property type="protein sequence ID" value="MFC1573067.1"/>
    <property type="molecule type" value="Genomic_DNA"/>
</dbReference>
<evidence type="ECO:0008006" key="3">
    <source>
        <dbReference type="Google" id="ProtNLM"/>
    </source>
</evidence>